<evidence type="ECO:0000313" key="2">
    <source>
        <dbReference type="Proteomes" id="UP000003639"/>
    </source>
</evidence>
<reference evidence="1 2" key="1">
    <citation type="submission" date="2007-04" db="EMBL/GenBank/DDBJ databases">
        <authorList>
            <person name="Fulton L."/>
            <person name="Clifton S."/>
            <person name="Fulton B."/>
            <person name="Xu J."/>
            <person name="Minx P."/>
            <person name="Pepin K.H."/>
            <person name="Johnson M."/>
            <person name="Thiruvilangam P."/>
            <person name="Bhonagiri V."/>
            <person name="Nash W.E."/>
            <person name="Mardis E.R."/>
            <person name="Wilson R.K."/>
        </authorList>
    </citation>
    <scope>NUCLEOTIDE SEQUENCE [LARGE SCALE GENOMIC DNA]</scope>
    <source>
        <strain evidence="1 2">ATCC 29799</strain>
    </source>
</reference>
<gene>
    <name evidence="1" type="ORF">BACCAP_00407</name>
</gene>
<dbReference type="EMBL" id="AAXG02000004">
    <property type="protein sequence ID" value="EDN01742.1"/>
    <property type="molecule type" value="Genomic_DNA"/>
</dbReference>
<evidence type="ECO:0000313" key="1">
    <source>
        <dbReference type="EMBL" id="EDN01742.1"/>
    </source>
</evidence>
<proteinExistence type="predicted"/>
<dbReference type="Proteomes" id="UP000003639">
    <property type="component" value="Unassembled WGS sequence"/>
</dbReference>
<reference evidence="1 2" key="2">
    <citation type="submission" date="2007-06" db="EMBL/GenBank/DDBJ databases">
        <title>Draft genome sequence of Pseudoflavonifractor capillosus ATCC 29799.</title>
        <authorList>
            <person name="Sudarsanam P."/>
            <person name="Ley R."/>
            <person name="Guruge J."/>
            <person name="Turnbaugh P.J."/>
            <person name="Mahowald M."/>
            <person name="Liep D."/>
            <person name="Gordon J."/>
        </authorList>
    </citation>
    <scope>NUCLEOTIDE SEQUENCE [LARGE SCALE GENOMIC DNA]</scope>
    <source>
        <strain evidence="1 2">ATCC 29799</strain>
    </source>
</reference>
<accession>A6NQD7</accession>
<name>A6NQD7_9FIRM</name>
<dbReference type="AlphaFoldDB" id="A6NQD7"/>
<organism evidence="1 2">
    <name type="scientific">Pseudoflavonifractor capillosus ATCC 29799</name>
    <dbReference type="NCBI Taxonomy" id="411467"/>
    <lineage>
        <taxon>Bacteria</taxon>
        <taxon>Bacillati</taxon>
        <taxon>Bacillota</taxon>
        <taxon>Clostridia</taxon>
        <taxon>Eubacteriales</taxon>
        <taxon>Oscillospiraceae</taxon>
        <taxon>Pseudoflavonifractor</taxon>
    </lineage>
</organism>
<dbReference type="STRING" id="411467.BACCAP_00407"/>
<protein>
    <submittedName>
        <fullName evidence="1">Uncharacterized protein</fullName>
    </submittedName>
</protein>
<keyword evidence="2" id="KW-1185">Reference proteome</keyword>
<comment type="caution">
    <text evidence="1">The sequence shown here is derived from an EMBL/GenBank/DDBJ whole genome shotgun (WGS) entry which is preliminary data.</text>
</comment>
<sequence length="86" mass="9966">MPLHPKTGYNSALGIITENKIPCQLLFLEGKQKKFLHPTISCGCIEKCHKSPDFLYRCVGAKNIAREVFFWYTQRDAFFCKRGFHP</sequence>